<organism evidence="1 2">
    <name type="scientific">Ciona intestinalis</name>
    <name type="common">Transparent sea squirt</name>
    <name type="synonym">Ascidia intestinalis</name>
    <dbReference type="NCBI Taxonomy" id="7719"/>
    <lineage>
        <taxon>Eukaryota</taxon>
        <taxon>Metazoa</taxon>
        <taxon>Chordata</taxon>
        <taxon>Tunicata</taxon>
        <taxon>Ascidiacea</taxon>
        <taxon>Phlebobranchia</taxon>
        <taxon>Cionidae</taxon>
        <taxon>Ciona</taxon>
    </lineage>
</organism>
<dbReference type="AlphaFoldDB" id="H2XYE7"/>
<dbReference type="Ensembl" id="ENSCINT00000030386.1">
    <property type="protein sequence ID" value="ENSCINP00000034681.1"/>
    <property type="gene ID" value="ENSCING00000019581.1"/>
</dbReference>
<protein>
    <submittedName>
        <fullName evidence="1">Uncharacterized protein</fullName>
    </submittedName>
</protein>
<sequence>MWCHLYSFYSSLGACTSGCFCTLHFEPMKSTKNFCLRNFPAAAAAAAAPPPPPVPVPPPPVPVPPPPVPVPPPPVPVPPPPVPVVVQPYMAFSWIRS</sequence>
<proteinExistence type="predicted"/>
<reference evidence="1" key="3">
    <citation type="submission" date="2025-08" db="UniProtKB">
        <authorList>
            <consortium name="Ensembl"/>
        </authorList>
    </citation>
    <scope>IDENTIFICATION</scope>
</reference>
<dbReference type="Proteomes" id="UP000008144">
    <property type="component" value="Chromosome 9"/>
</dbReference>
<evidence type="ECO:0000313" key="1">
    <source>
        <dbReference type="Ensembl" id="ENSCINP00000034681.1"/>
    </source>
</evidence>
<name>H2XYE7_CIOIN</name>
<reference evidence="1" key="4">
    <citation type="submission" date="2025-09" db="UniProtKB">
        <authorList>
            <consortium name="Ensembl"/>
        </authorList>
    </citation>
    <scope>IDENTIFICATION</scope>
</reference>
<dbReference type="HOGENOM" id="CLU_2346038_0_0_1"/>
<keyword evidence="2" id="KW-1185">Reference proteome</keyword>
<reference evidence="2" key="1">
    <citation type="journal article" date="2002" name="Science">
        <title>The draft genome of Ciona intestinalis: insights into chordate and vertebrate origins.</title>
        <authorList>
            <person name="Dehal P."/>
            <person name="Satou Y."/>
            <person name="Campbell R.K."/>
            <person name="Chapman J."/>
            <person name="Degnan B."/>
            <person name="De Tomaso A."/>
            <person name="Davidson B."/>
            <person name="Di Gregorio A."/>
            <person name="Gelpke M."/>
            <person name="Goodstein D.M."/>
            <person name="Harafuji N."/>
            <person name="Hastings K.E."/>
            <person name="Ho I."/>
            <person name="Hotta K."/>
            <person name="Huang W."/>
            <person name="Kawashima T."/>
            <person name="Lemaire P."/>
            <person name="Martinez D."/>
            <person name="Meinertzhagen I.A."/>
            <person name="Necula S."/>
            <person name="Nonaka M."/>
            <person name="Putnam N."/>
            <person name="Rash S."/>
            <person name="Saiga H."/>
            <person name="Satake M."/>
            <person name="Terry A."/>
            <person name="Yamada L."/>
            <person name="Wang H.G."/>
            <person name="Awazu S."/>
            <person name="Azumi K."/>
            <person name="Boore J."/>
            <person name="Branno M."/>
            <person name="Chin-Bow S."/>
            <person name="DeSantis R."/>
            <person name="Doyle S."/>
            <person name="Francino P."/>
            <person name="Keys D.N."/>
            <person name="Haga S."/>
            <person name="Hayashi H."/>
            <person name="Hino K."/>
            <person name="Imai K.S."/>
            <person name="Inaba K."/>
            <person name="Kano S."/>
            <person name="Kobayashi K."/>
            <person name="Kobayashi M."/>
            <person name="Lee B.I."/>
            <person name="Makabe K.W."/>
            <person name="Manohar C."/>
            <person name="Matassi G."/>
            <person name="Medina M."/>
            <person name="Mochizuki Y."/>
            <person name="Mount S."/>
            <person name="Morishita T."/>
            <person name="Miura S."/>
            <person name="Nakayama A."/>
            <person name="Nishizaka S."/>
            <person name="Nomoto H."/>
            <person name="Ohta F."/>
            <person name="Oishi K."/>
            <person name="Rigoutsos I."/>
            <person name="Sano M."/>
            <person name="Sasaki A."/>
            <person name="Sasakura Y."/>
            <person name="Shoguchi E."/>
            <person name="Shin-i T."/>
            <person name="Spagnuolo A."/>
            <person name="Stainier D."/>
            <person name="Suzuki M.M."/>
            <person name="Tassy O."/>
            <person name="Takatori N."/>
            <person name="Tokuoka M."/>
            <person name="Yagi K."/>
            <person name="Yoshizaki F."/>
            <person name="Wada S."/>
            <person name="Zhang C."/>
            <person name="Hyatt P.D."/>
            <person name="Larimer F."/>
            <person name="Detter C."/>
            <person name="Doggett N."/>
            <person name="Glavina T."/>
            <person name="Hawkins T."/>
            <person name="Richardson P."/>
            <person name="Lucas S."/>
            <person name="Kohara Y."/>
            <person name="Levine M."/>
            <person name="Satoh N."/>
            <person name="Rokhsar D.S."/>
        </authorList>
    </citation>
    <scope>NUCLEOTIDE SEQUENCE [LARGE SCALE GENOMIC DNA]</scope>
</reference>
<reference evidence="1" key="2">
    <citation type="journal article" date="2008" name="Genome Biol.">
        <title>Improved genome assembly and evidence-based global gene model set for the chordate Ciona intestinalis: new insight into intron and operon populations.</title>
        <authorList>
            <person name="Satou Y."/>
            <person name="Mineta K."/>
            <person name="Ogasawara M."/>
            <person name="Sasakura Y."/>
            <person name="Shoguchi E."/>
            <person name="Ueno K."/>
            <person name="Yamada L."/>
            <person name="Matsumoto J."/>
            <person name="Wasserscheid J."/>
            <person name="Dewar K."/>
            <person name="Wiley G.B."/>
            <person name="Macmil S.L."/>
            <person name="Roe B.A."/>
            <person name="Zeller R.W."/>
            <person name="Hastings K.E."/>
            <person name="Lemaire P."/>
            <person name="Lindquist E."/>
            <person name="Endo T."/>
            <person name="Hotta K."/>
            <person name="Inaba K."/>
        </authorList>
    </citation>
    <scope>NUCLEOTIDE SEQUENCE [LARGE SCALE GENOMIC DNA]</scope>
    <source>
        <strain evidence="1">wild type</strain>
    </source>
</reference>
<dbReference type="InParanoid" id="H2XYE7"/>
<dbReference type="EMBL" id="EAAA01003000">
    <property type="status" value="NOT_ANNOTATED_CDS"/>
    <property type="molecule type" value="Genomic_DNA"/>
</dbReference>
<accession>H2XYE7</accession>
<evidence type="ECO:0000313" key="2">
    <source>
        <dbReference type="Proteomes" id="UP000008144"/>
    </source>
</evidence>